<proteinExistence type="predicted"/>
<protein>
    <submittedName>
        <fullName evidence="2">Uncharacterized protein</fullName>
    </submittedName>
</protein>
<dbReference type="EMBL" id="CP012670">
    <property type="protein sequence ID" value="AUX27721.1"/>
    <property type="molecule type" value="Genomic_DNA"/>
</dbReference>
<organism evidence="2 3">
    <name type="scientific">Sorangium cellulosum</name>
    <name type="common">Polyangium cellulosum</name>
    <dbReference type="NCBI Taxonomy" id="56"/>
    <lineage>
        <taxon>Bacteria</taxon>
        <taxon>Pseudomonadati</taxon>
        <taxon>Myxococcota</taxon>
        <taxon>Polyangia</taxon>
        <taxon>Polyangiales</taxon>
        <taxon>Polyangiaceae</taxon>
        <taxon>Sorangium</taxon>
    </lineage>
</organism>
<accession>A0A4P2QE57</accession>
<feature type="region of interest" description="Disordered" evidence="1">
    <location>
        <begin position="1"/>
        <end position="42"/>
    </location>
</feature>
<evidence type="ECO:0000313" key="3">
    <source>
        <dbReference type="Proteomes" id="UP000295781"/>
    </source>
</evidence>
<dbReference type="Proteomes" id="UP000295781">
    <property type="component" value="Chromosome"/>
</dbReference>
<name>A0A4P2QE57_SORCE</name>
<gene>
    <name evidence="2" type="ORF">SOCEGT47_083190</name>
</gene>
<evidence type="ECO:0000313" key="2">
    <source>
        <dbReference type="EMBL" id="AUX27721.1"/>
    </source>
</evidence>
<dbReference type="AlphaFoldDB" id="A0A4P2QE57"/>
<dbReference type="RefSeq" id="WP_275938685.1">
    <property type="nucleotide sequence ID" value="NZ_CP012670.1"/>
</dbReference>
<feature type="compositionally biased region" description="Basic and acidic residues" evidence="1">
    <location>
        <begin position="12"/>
        <end position="36"/>
    </location>
</feature>
<evidence type="ECO:0000256" key="1">
    <source>
        <dbReference type="SAM" id="MobiDB-lite"/>
    </source>
</evidence>
<sequence length="42" mass="4455">MPSTTTPGSIRKITEKSAADADDRLSVEAPRERVALPEEAAS</sequence>
<reference evidence="2 3" key="1">
    <citation type="submission" date="2015-09" db="EMBL/GenBank/DDBJ databases">
        <title>Sorangium comparison.</title>
        <authorList>
            <person name="Zaburannyi N."/>
            <person name="Bunk B."/>
            <person name="Overmann J."/>
            <person name="Mueller R."/>
        </authorList>
    </citation>
    <scope>NUCLEOTIDE SEQUENCE [LARGE SCALE GENOMIC DNA]</scope>
    <source>
        <strain evidence="2 3">So ceGT47</strain>
    </source>
</reference>